<protein>
    <submittedName>
        <fullName evidence="1">Uncharacterized protein</fullName>
    </submittedName>
</protein>
<keyword evidence="2" id="KW-1185">Reference proteome</keyword>
<accession>A0AAU9JB50</accession>
<reference evidence="1" key="1">
    <citation type="submission" date="2021-09" db="EMBL/GenBank/DDBJ databases">
        <authorList>
            <consortium name="AG Swart"/>
            <person name="Singh M."/>
            <person name="Singh A."/>
            <person name="Seah K."/>
            <person name="Emmerich C."/>
        </authorList>
    </citation>
    <scope>NUCLEOTIDE SEQUENCE</scope>
    <source>
        <strain evidence="1">ATCC30299</strain>
    </source>
</reference>
<sequence>MNKFPWQSFIIWSDLPIFFKKYASIPLCQLQFAELNSTFKLFENVSFKSFILSCQNPFKGYSYLNI</sequence>
<evidence type="ECO:0000313" key="2">
    <source>
        <dbReference type="Proteomes" id="UP001162131"/>
    </source>
</evidence>
<evidence type="ECO:0000313" key="1">
    <source>
        <dbReference type="EMBL" id="CAG9321208.1"/>
    </source>
</evidence>
<name>A0AAU9JB50_9CILI</name>
<dbReference type="AlphaFoldDB" id="A0AAU9JB50"/>
<comment type="caution">
    <text evidence="1">The sequence shown here is derived from an EMBL/GenBank/DDBJ whole genome shotgun (WGS) entry which is preliminary data.</text>
</comment>
<organism evidence="1 2">
    <name type="scientific">Blepharisma stoltei</name>
    <dbReference type="NCBI Taxonomy" id="1481888"/>
    <lineage>
        <taxon>Eukaryota</taxon>
        <taxon>Sar</taxon>
        <taxon>Alveolata</taxon>
        <taxon>Ciliophora</taxon>
        <taxon>Postciliodesmatophora</taxon>
        <taxon>Heterotrichea</taxon>
        <taxon>Heterotrichida</taxon>
        <taxon>Blepharismidae</taxon>
        <taxon>Blepharisma</taxon>
    </lineage>
</organism>
<dbReference type="EMBL" id="CAJZBQ010000027">
    <property type="protein sequence ID" value="CAG9321208.1"/>
    <property type="molecule type" value="Genomic_DNA"/>
</dbReference>
<dbReference type="Proteomes" id="UP001162131">
    <property type="component" value="Unassembled WGS sequence"/>
</dbReference>
<gene>
    <name evidence="1" type="ORF">BSTOLATCC_MIC27800</name>
</gene>
<proteinExistence type="predicted"/>